<dbReference type="VEuPathDB" id="FungiDB:PDIP_18020"/>
<dbReference type="InterPro" id="IPR023214">
    <property type="entry name" value="HAD_sf"/>
</dbReference>
<dbReference type="AlphaFoldDB" id="A0A7T6XQ90"/>
<dbReference type="KEGG" id="pdp:PDIP_18020"/>
<feature type="compositionally biased region" description="Basic residues" evidence="1">
    <location>
        <begin position="394"/>
        <end position="405"/>
    </location>
</feature>
<evidence type="ECO:0000313" key="4">
    <source>
        <dbReference type="Proteomes" id="UP000595662"/>
    </source>
</evidence>
<feature type="region of interest" description="Disordered" evidence="1">
    <location>
        <begin position="626"/>
        <end position="647"/>
    </location>
</feature>
<reference evidence="3 4" key="1">
    <citation type="submission" date="2020-08" db="EMBL/GenBank/DDBJ databases">
        <title>The completed genome sequence of the pathogenic ascomycete fungus Penicillium digitatum.</title>
        <authorList>
            <person name="Wang M."/>
        </authorList>
    </citation>
    <scope>NUCLEOTIDE SEQUENCE [LARGE SCALE GENOMIC DNA]</scope>
    <source>
        <strain evidence="3 4">PdW03</strain>
    </source>
</reference>
<feature type="compositionally biased region" description="Low complexity" evidence="1">
    <location>
        <begin position="554"/>
        <end position="573"/>
    </location>
</feature>
<feature type="compositionally biased region" description="Basic and acidic residues" evidence="1">
    <location>
        <begin position="439"/>
        <end position="449"/>
    </location>
</feature>
<protein>
    <submittedName>
        <fullName evidence="3">NLI interacting factor</fullName>
    </submittedName>
</protein>
<feature type="region of interest" description="Disordered" evidence="1">
    <location>
        <begin position="228"/>
        <end position="255"/>
    </location>
</feature>
<gene>
    <name evidence="3" type="ORF">Pdw03_0303</name>
</gene>
<dbReference type="Gene3D" id="3.40.50.1000">
    <property type="entry name" value="HAD superfamily/HAD-like"/>
    <property type="match status" value="1"/>
</dbReference>
<name>A0A7T6XQ90_PENDI</name>
<dbReference type="OMA" id="GHRWDQT"/>
<dbReference type="EMBL" id="CP060777">
    <property type="protein sequence ID" value="QQK45405.1"/>
    <property type="molecule type" value="Genomic_DNA"/>
</dbReference>
<feature type="region of interest" description="Disordered" evidence="1">
    <location>
        <begin position="382"/>
        <end position="573"/>
    </location>
</feature>
<dbReference type="InterPro" id="IPR036412">
    <property type="entry name" value="HAD-like_sf"/>
</dbReference>
<proteinExistence type="predicted"/>
<feature type="domain" description="FCP1 homology" evidence="2">
    <location>
        <begin position="115"/>
        <end position="318"/>
    </location>
</feature>
<dbReference type="PANTHER" id="PTHR12210">
    <property type="entry name" value="DULLARD PROTEIN PHOSPHATASE"/>
    <property type="match status" value="1"/>
</dbReference>
<evidence type="ECO:0000313" key="3">
    <source>
        <dbReference type="EMBL" id="QQK45405.1"/>
    </source>
</evidence>
<evidence type="ECO:0000256" key="1">
    <source>
        <dbReference type="SAM" id="MobiDB-lite"/>
    </source>
</evidence>
<evidence type="ECO:0000259" key="2">
    <source>
        <dbReference type="PROSITE" id="PS50969"/>
    </source>
</evidence>
<dbReference type="GeneID" id="26230125"/>
<dbReference type="InterPro" id="IPR004274">
    <property type="entry name" value="FCP1_dom"/>
</dbReference>
<feature type="compositionally biased region" description="Polar residues" evidence="1">
    <location>
        <begin position="478"/>
        <end position="495"/>
    </location>
</feature>
<sequence>MPSGQGQQLFGALNTLPQDPMGMDQAFFQMAQNMPWVYPGFDSGMPLPPPFPLLPFDMNTPPPFQNTRPMSTMASSAGQRFTPDLQRQRSPTPPVKVPLPTLQYTNQASLKPEKTEKRPLLIILDLNGTLIYRKLRKFPPKFARRTGLDHFLAMLIKNYKVMIWSSSQPPTVNAVCDQIFPGPMHDALVARWGRDKFGLTAGQYNKKLQVYKELHKVWAEANIQGAFPGNEHLKDPPAQSPSTKPPHKNRKQKLREAEAAKLPAGHRWDQTNTILIDDSKLKASSEPFNILEIPEFADDPNIDETKLFAKVLARLDYLAHHDDVSKVLRVWNERVDKGEGSILELDIGLHEDSVDNEDGGMSLLPKQLSGGSNGVTMTLDGSGDIPAPTTAKSMAKKSKKAKLRAKAATANNTPNMATASTATTNPTLPATKPTQAQQKTEDQKTEIKMSRKARKRAREEGSLATKAAAEAESRKTHSNPTPSYDNVTSNQSVASNEPEVSDQVHVRMGTGQKSIRRRQKAADRRAQREVDPPTPPPGSQTAQERCNFRKKSVAAAPPELSAEHASASASGSGSKTVFESASAAAHAANAANILGSGLSPEYLPPDADVTVGMELDVDTYVPPDAVTTSRAKHNRELSPVSSVESSNSLLDRLEEGLGIGIAKR</sequence>
<dbReference type="SUPFAM" id="SSF56784">
    <property type="entry name" value="HAD-like"/>
    <property type="match status" value="1"/>
</dbReference>
<dbReference type="Proteomes" id="UP000595662">
    <property type="component" value="Chromosome 4"/>
</dbReference>
<feature type="compositionally biased region" description="Basic and acidic residues" evidence="1">
    <location>
        <begin position="520"/>
        <end position="531"/>
    </location>
</feature>
<organism evidence="3 4">
    <name type="scientific">Penicillium digitatum</name>
    <name type="common">Green mold</name>
    <dbReference type="NCBI Taxonomy" id="36651"/>
    <lineage>
        <taxon>Eukaryota</taxon>
        <taxon>Fungi</taxon>
        <taxon>Dikarya</taxon>
        <taxon>Ascomycota</taxon>
        <taxon>Pezizomycotina</taxon>
        <taxon>Eurotiomycetes</taxon>
        <taxon>Eurotiomycetidae</taxon>
        <taxon>Eurotiales</taxon>
        <taxon>Aspergillaceae</taxon>
        <taxon>Penicillium</taxon>
    </lineage>
</organism>
<dbReference type="SMART" id="SM00577">
    <property type="entry name" value="CPDc"/>
    <property type="match status" value="1"/>
</dbReference>
<dbReference type="RefSeq" id="XP_014537493.1">
    <property type="nucleotide sequence ID" value="XM_014682007.1"/>
</dbReference>
<feature type="compositionally biased region" description="Low complexity" evidence="1">
    <location>
        <begin position="637"/>
        <end position="647"/>
    </location>
</feature>
<dbReference type="Pfam" id="PF03031">
    <property type="entry name" value="NIF"/>
    <property type="match status" value="1"/>
</dbReference>
<dbReference type="PROSITE" id="PS50969">
    <property type="entry name" value="FCP1"/>
    <property type="match status" value="1"/>
</dbReference>
<dbReference type="InterPro" id="IPR050365">
    <property type="entry name" value="TIM50"/>
</dbReference>
<feature type="compositionally biased region" description="Low complexity" evidence="1">
    <location>
        <begin position="406"/>
        <end position="434"/>
    </location>
</feature>
<accession>A0A7T6XQ90</accession>